<sequence>MLVKVETWGGRGGGAGKNGNSHKNENGSPVIGVEKIGNLGSGSCSSIGTLNYGDGKSVQALGGRKITGKAGEMAAEKGDRLLKGGKFVSKKSEGLRFVILTDYVEEEHIAANNLAPSNEIVSKISNQITSNDKQIIPTVNKYLIDPAGGKGKFTEPLQENMSEGGERNGRRSASAAARGGWIEARDASFYQRRSCQALEASYKSLSELDQSPPASVLEAMQPFLNAIVKPVLLKHQDKDVKLLVATCICEITRITAPEAPYSDDVLKDVFQLI</sequence>
<proteinExistence type="predicted"/>
<dbReference type="PANTHER" id="PTHR12663">
    <property type="entry name" value="ANDROGEN INDUCED INHIBITOR OF PROLIFERATION AS3 / PDS5-RELATED"/>
    <property type="match status" value="1"/>
</dbReference>
<keyword evidence="4" id="KW-0539">Nucleus</keyword>
<keyword evidence="7" id="KW-1185">Reference proteome</keyword>
<dbReference type="Pfam" id="PF20168">
    <property type="entry name" value="PDS5"/>
    <property type="match status" value="1"/>
</dbReference>
<dbReference type="Proteomes" id="UP001064489">
    <property type="component" value="Chromosome 2"/>
</dbReference>
<dbReference type="GO" id="GO:0006281">
    <property type="term" value="P:DNA repair"/>
    <property type="evidence" value="ECO:0007669"/>
    <property type="project" value="UniProtKB-KW"/>
</dbReference>
<reference evidence="6" key="1">
    <citation type="journal article" date="2022" name="Plant J.">
        <title>Strategies of tolerance reflected in two North American maple genomes.</title>
        <authorList>
            <person name="McEvoy S.L."/>
            <person name="Sezen U.U."/>
            <person name="Trouern-Trend A."/>
            <person name="McMahon S.M."/>
            <person name="Schaberg P.G."/>
            <person name="Yang J."/>
            <person name="Wegrzyn J.L."/>
            <person name="Swenson N.G."/>
        </authorList>
    </citation>
    <scope>NUCLEOTIDE SEQUENCE</scope>
    <source>
        <strain evidence="6">91603</strain>
    </source>
</reference>
<comment type="subcellular location">
    <subcellularLocation>
        <location evidence="1">Nucleus</location>
    </subcellularLocation>
</comment>
<evidence type="ECO:0000256" key="2">
    <source>
        <dbReference type="ARBA" id="ARBA00022763"/>
    </source>
</evidence>
<evidence type="ECO:0000256" key="1">
    <source>
        <dbReference type="ARBA" id="ARBA00004123"/>
    </source>
</evidence>
<organism evidence="6 7">
    <name type="scientific">Acer negundo</name>
    <name type="common">Box elder</name>
    <dbReference type="NCBI Taxonomy" id="4023"/>
    <lineage>
        <taxon>Eukaryota</taxon>
        <taxon>Viridiplantae</taxon>
        <taxon>Streptophyta</taxon>
        <taxon>Embryophyta</taxon>
        <taxon>Tracheophyta</taxon>
        <taxon>Spermatophyta</taxon>
        <taxon>Magnoliopsida</taxon>
        <taxon>eudicotyledons</taxon>
        <taxon>Gunneridae</taxon>
        <taxon>Pentapetalae</taxon>
        <taxon>rosids</taxon>
        <taxon>malvids</taxon>
        <taxon>Sapindales</taxon>
        <taxon>Sapindaceae</taxon>
        <taxon>Hippocastanoideae</taxon>
        <taxon>Acereae</taxon>
        <taxon>Acer</taxon>
    </lineage>
</organism>
<evidence type="ECO:0000256" key="4">
    <source>
        <dbReference type="ARBA" id="ARBA00023242"/>
    </source>
</evidence>
<dbReference type="InterPro" id="IPR039776">
    <property type="entry name" value="Pds5"/>
</dbReference>
<evidence type="ECO:0000256" key="5">
    <source>
        <dbReference type="SAM" id="MobiDB-lite"/>
    </source>
</evidence>
<name>A0AAD5IHN7_ACENE</name>
<dbReference type="PANTHER" id="PTHR12663:SF0">
    <property type="entry name" value="PRECOCIOUS DISSOCIATION OF SISTERS 5, ISOFORM A"/>
    <property type="match status" value="1"/>
</dbReference>
<dbReference type="GO" id="GO:0000785">
    <property type="term" value="C:chromatin"/>
    <property type="evidence" value="ECO:0007669"/>
    <property type="project" value="TreeGrafter"/>
</dbReference>
<comment type="caution">
    <text evidence="6">The sequence shown here is derived from an EMBL/GenBank/DDBJ whole genome shotgun (WGS) entry which is preliminary data.</text>
</comment>
<evidence type="ECO:0000256" key="3">
    <source>
        <dbReference type="ARBA" id="ARBA00023204"/>
    </source>
</evidence>
<evidence type="ECO:0000313" key="6">
    <source>
        <dbReference type="EMBL" id="KAI9162517.1"/>
    </source>
</evidence>
<gene>
    <name evidence="6" type="ORF">LWI28_028124</name>
</gene>
<accession>A0AAD5IHN7</accession>
<keyword evidence="3" id="KW-0234">DNA repair</keyword>
<dbReference type="GO" id="GO:0005634">
    <property type="term" value="C:nucleus"/>
    <property type="evidence" value="ECO:0007669"/>
    <property type="project" value="UniProtKB-SubCell"/>
</dbReference>
<reference evidence="6" key="2">
    <citation type="submission" date="2023-02" db="EMBL/GenBank/DDBJ databases">
        <authorList>
            <person name="Swenson N.G."/>
            <person name="Wegrzyn J.L."/>
            <person name="Mcevoy S.L."/>
        </authorList>
    </citation>
    <scope>NUCLEOTIDE SEQUENCE</scope>
    <source>
        <strain evidence="6">91603</strain>
        <tissue evidence="6">Leaf</tissue>
    </source>
</reference>
<dbReference type="EMBL" id="JAJSOW010000106">
    <property type="protein sequence ID" value="KAI9162517.1"/>
    <property type="molecule type" value="Genomic_DNA"/>
</dbReference>
<dbReference type="AlphaFoldDB" id="A0AAD5IHN7"/>
<keyword evidence="2" id="KW-0227">DNA damage</keyword>
<protein>
    <submittedName>
        <fullName evidence="6">Uncharacterized protein</fullName>
    </submittedName>
</protein>
<feature type="region of interest" description="Disordered" evidence="5">
    <location>
        <begin position="1"/>
        <end position="32"/>
    </location>
</feature>
<evidence type="ECO:0000313" key="7">
    <source>
        <dbReference type="Proteomes" id="UP001064489"/>
    </source>
</evidence>
<dbReference type="GO" id="GO:0007064">
    <property type="term" value="P:mitotic sister chromatid cohesion"/>
    <property type="evidence" value="ECO:0007669"/>
    <property type="project" value="InterPro"/>
</dbReference>